<keyword evidence="3 6" id="KW-0378">Hydrolase</keyword>
<dbReference type="InterPro" id="IPR026891">
    <property type="entry name" value="Fn3-like"/>
</dbReference>
<evidence type="ECO:0000313" key="6">
    <source>
        <dbReference type="EMBL" id="MBE6266925.1"/>
    </source>
</evidence>
<comment type="caution">
    <text evidence="6">The sequence shown here is derived from an EMBL/GenBank/DDBJ whole genome shotgun (WGS) entry which is preliminary data.</text>
</comment>
<dbReference type="PANTHER" id="PTHR42721:SF3">
    <property type="entry name" value="BETA-D-XYLOSIDASE 5-RELATED"/>
    <property type="match status" value="1"/>
</dbReference>
<dbReference type="AlphaFoldDB" id="A0A928BT73"/>
<dbReference type="InterPro" id="IPR013783">
    <property type="entry name" value="Ig-like_fold"/>
</dbReference>
<feature type="signal peptide" evidence="4">
    <location>
        <begin position="1"/>
        <end position="18"/>
    </location>
</feature>
<feature type="chain" id="PRO_5036674368" evidence="4">
    <location>
        <begin position="19"/>
        <end position="871"/>
    </location>
</feature>
<dbReference type="EMBL" id="SUYD01000013">
    <property type="protein sequence ID" value="MBE6266925.1"/>
    <property type="molecule type" value="Genomic_DNA"/>
</dbReference>
<dbReference type="Pfam" id="PF07691">
    <property type="entry name" value="PA14"/>
    <property type="match status" value="1"/>
</dbReference>
<feature type="domain" description="PA14" evidence="5">
    <location>
        <begin position="465"/>
        <end position="608"/>
    </location>
</feature>
<dbReference type="InterPro" id="IPR036962">
    <property type="entry name" value="Glyco_hydro_3_N_sf"/>
</dbReference>
<dbReference type="GO" id="GO:0046556">
    <property type="term" value="F:alpha-L-arabinofuranosidase activity"/>
    <property type="evidence" value="ECO:0007669"/>
    <property type="project" value="TreeGrafter"/>
</dbReference>
<dbReference type="Gene3D" id="3.90.182.10">
    <property type="entry name" value="Toxin - Anthrax Protective Antigen,domain 1"/>
    <property type="match status" value="1"/>
</dbReference>
<dbReference type="InterPro" id="IPR036881">
    <property type="entry name" value="Glyco_hydro_3_C_sf"/>
</dbReference>
<reference evidence="6" key="1">
    <citation type="submission" date="2019-04" db="EMBL/GenBank/DDBJ databases">
        <title>Evolution of Biomass-Degrading Anaerobic Consortia Revealed by Metagenomics.</title>
        <authorList>
            <person name="Peng X."/>
        </authorList>
    </citation>
    <scope>NUCLEOTIDE SEQUENCE</scope>
    <source>
        <strain evidence="6">SIG141</strain>
    </source>
</reference>
<dbReference type="InterPro" id="IPR037524">
    <property type="entry name" value="PA14/GLEYA"/>
</dbReference>
<dbReference type="Gene3D" id="3.40.50.1700">
    <property type="entry name" value="Glycoside hydrolase family 3 C-terminal domain"/>
    <property type="match status" value="1"/>
</dbReference>
<dbReference type="InterPro" id="IPR044993">
    <property type="entry name" value="BXL"/>
</dbReference>
<evidence type="ECO:0000256" key="4">
    <source>
        <dbReference type="SAM" id="SignalP"/>
    </source>
</evidence>
<dbReference type="GO" id="GO:0009044">
    <property type="term" value="F:xylan 1,4-beta-xylosidase activity"/>
    <property type="evidence" value="ECO:0007669"/>
    <property type="project" value="InterPro"/>
</dbReference>
<dbReference type="InterPro" id="IPR054850">
    <property type="entry name" value="Xylosidase_Xyl3A"/>
</dbReference>
<dbReference type="Pfam" id="PF00933">
    <property type="entry name" value="Glyco_hydro_3"/>
    <property type="match status" value="1"/>
</dbReference>
<dbReference type="SMART" id="SM00758">
    <property type="entry name" value="PA14"/>
    <property type="match status" value="1"/>
</dbReference>
<dbReference type="PRINTS" id="PR00133">
    <property type="entry name" value="GLHYDRLASE3"/>
</dbReference>
<dbReference type="SMART" id="SM01217">
    <property type="entry name" value="Fn3_like"/>
    <property type="match status" value="1"/>
</dbReference>
<dbReference type="SUPFAM" id="SSF56988">
    <property type="entry name" value="Anthrax protective antigen"/>
    <property type="match status" value="1"/>
</dbReference>
<dbReference type="PANTHER" id="PTHR42721">
    <property type="entry name" value="SUGAR HYDROLASE-RELATED"/>
    <property type="match status" value="1"/>
</dbReference>
<protein>
    <submittedName>
        <fullName evidence="6">Glycoside hydrolase family 3 protein</fullName>
    </submittedName>
</protein>
<dbReference type="GO" id="GO:0045493">
    <property type="term" value="P:xylan catabolic process"/>
    <property type="evidence" value="ECO:0007669"/>
    <property type="project" value="InterPro"/>
</dbReference>
<dbReference type="InterPro" id="IPR017853">
    <property type="entry name" value="GH"/>
</dbReference>
<dbReference type="NCBIfam" id="NF041776">
    <property type="entry name" value="xylosidase_Xyl3A"/>
    <property type="match status" value="1"/>
</dbReference>
<dbReference type="Pfam" id="PF14310">
    <property type="entry name" value="Fn3-like"/>
    <property type="match status" value="1"/>
</dbReference>
<evidence type="ECO:0000256" key="2">
    <source>
        <dbReference type="ARBA" id="ARBA00022729"/>
    </source>
</evidence>
<dbReference type="InterPro" id="IPR011658">
    <property type="entry name" value="PA14_dom"/>
</dbReference>
<proteinExistence type="inferred from homology"/>
<dbReference type="SUPFAM" id="SSF52279">
    <property type="entry name" value="Beta-D-glucan exohydrolase, C-terminal domain"/>
    <property type="match status" value="1"/>
</dbReference>
<evidence type="ECO:0000256" key="3">
    <source>
        <dbReference type="ARBA" id="ARBA00022801"/>
    </source>
</evidence>
<sequence length="871" mass="96504">MKQLVTICLFFCAASAGAQSLPYQNPQLSAAQRADDLLGRLTLEEKVSLMMDSSPAIPRLGIPQFQWWNEALHGVGRNGYATVFPITIGMAASWDDALLKKVFTAVSDEARVKAQQAKKSGGIKRYQSLSFWTPNINIFRDPRWGRGQETYGEDPYLTSKMGLAVVHGLQGPYEKYRKLLACAKHFAVHSGPEWNRHEFNVENLPERDLWETYLPAFKALVQKGKVAEVMCAYQRIDGQACCAQTRYEQQILRDEWGFDGIITSDCGAIRDFLPRWHNVAKDGAEASAKAVLAGTDVECGSEYKNLPEAVRRGDISETEINRSLRRLLIARFELGDFDPDELNPWTKIPESVVASEAHKELAAQMAQKSIVLLQNRNDVLPLGNNFKPYSGSATDIVVMGPNANDSVMMWGNYAGYPTHTITALEGIIKKANKRVPGSRIRYIQGCGLTRNEVFESRFSQIKTPKGDAGMQITYWNNIDMKGKPSTVVTAKQALKLSNGGNTVFAPGVNLENFSARIEGTLIPTADETLQFTIGGDDRLRLIVNGDTLANFWSARQRIQGAKKELKVKAGKQYRIQIDYVQEQNFATLSFDVQHKYAPTPQELLQQIGDTRTIIFVGGISPSLEGEEMRVDEPGFKGGDRTSIELPQAQRDLLAMLHKAGKKVIFVNCSGSAMGLTPEVQTCDAIIQWWYCGEMGGAALAEILFGDRTPSGKLPITFYKSTNDLPDFLDYSMKNRTYRYFKGKPLFPFGFGLTYTDINIGKPTYSDGNVQVKVSNVGSGNGAGAGIATETVQVYIRNTADKEGPLKTLRAYKQVELTPGESKTITIPLPRKSFEGWDASTNTMRVVPGKYEIMVGNSSADKDLKKITVDIN</sequence>
<evidence type="ECO:0000256" key="1">
    <source>
        <dbReference type="ARBA" id="ARBA00005336"/>
    </source>
</evidence>
<dbReference type="GO" id="GO:0031222">
    <property type="term" value="P:arabinan catabolic process"/>
    <property type="evidence" value="ECO:0007669"/>
    <property type="project" value="TreeGrafter"/>
</dbReference>
<name>A0A928BT73_XYLRU</name>
<evidence type="ECO:0000259" key="5">
    <source>
        <dbReference type="PROSITE" id="PS51820"/>
    </source>
</evidence>
<dbReference type="Gene3D" id="2.60.40.10">
    <property type="entry name" value="Immunoglobulins"/>
    <property type="match status" value="1"/>
</dbReference>
<accession>A0A928BT73</accession>
<dbReference type="Pfam" id="PF01915">
    <property type="entry name" value="Glyco_hydro_3_C"/>
    <property type="match status" value="1"/>
</dbReference>
<dbReference type="PROSITE" id="PS51820">
    <property type="entry name" value="PA14"/>
    <property type="match status" value="1"/>
</dbReference>
<dbReference type="InterPro" id="IPR001764">
    <property type="entry name" value="Glyco_hydro_3_N"/>
</dbReference>
<evidence type="ECO:0000313" key="7">
    <source>
        <dbReference type="Proteomes" id="UP000763088"/>
    </source>
</evidence>
<comment type="similarity">
    <text evidence="1">Belongs to the glycosyl hydrolase 3 family.</text>
</comment>
<organism evidence="6 7">
    <name type="scientific">Xylanibacter ruminicola</name>
    <name type="common">Prevotella ruminicola</name>
    <dbReference type="NCBI Taxonomy" id="839"/>
    <lineage>
        <taxon>Bacteria</taxon>
        <taxon>Pseudomonadati</taxon>
        <taxon>Bacteroidota</taxon>
        <taxon>Bacteroidia</taxon>
        <taxon>Bacteroidales</taxon>
        <taxon>Prevotellaceae</taxon>
        <taxon>Xylanibacter</taxon>
    </lineage>
</organism>
<keyword evidence="2 4" id="KW-0732">Signal</keyword>
<dbReference type="InterPro" id="IPR002772">
    <property type="entry name" value="Glyco_hydro_3_C"/>
</dbReference>
<dbReference type="SUPFAM" id="SSF51445">
    <property type="entry name" value="(Trans)glycosidases"/>
    <property type="match status" value="1"/>
</dbReference>
<dbReference type="Proteomes" id="UP000763088">
    <property type="component" value="Unassembled WGS sequence"/>
</dbReference>
<dbReference type="Gene3D" id="3.20.20.300">
    <property type="entry name" value="Glycoside hydrolase, family 3, N-terminal domain"/>
    <property type="match status" value="1"/>
</dbReference>
<gene>
    <name evidence="6" type="ORF">E7102_10760</name>
</gene>